<comment type="similarity">
    <text evidence="4">Belongs to the NAD(P)-dependent epimerase/dehydratase family.</text>
</comment>
<dbReference type="InterPro" id="IPR005886">
    <property type="entry name" value="UDP_G4E"/>
</dbReference>
<dbReference type="PANTHER" id="PTHR43725:SF53">
    <property type="entry name" value="UDP-ARABINOSE 4-EPIMERASE 1"/>
    <property type="match status" value="1"/>
</dbReference>
<evidence type="ECO:0000256" key="5">
    <source>
        <dbReference type="ARBA" id="ARBA00013189"/>
    </source>
</evidence>
<dbReference type="PANTHER" id="PTHR43725">
    <property type="entry name" value="UDP-GLUCOSE 4-EPIMERASE"/>
    <property type="match status" value="1"/>
</dbReference>
<dbReference type="EC" id="5.1.3.2" evidence="5"/>
<evidence type="ECO:0000256" key="9">
    <source>
        <dbReference type="ARBA" id="ARBA00023277"/>
    </source>
</evidence>
<evidence type="ECO:0000256" key="11">
    <source>
        <dbReference type="ARBA" id="ARBA00033067"/>
    </source>
</evidence>
<dbReference type="AlphaFoldDB" id="A0A5J6SGF3"/>
<reference evidence="13" key="1">
    <citation type="submission" date="2018-08" db="EMBL/GenBank/DDBJ databases">
        <title>Conservation of the tunicamycin-related biosynthetic gene cluster in the select agent Rathayibacter toxicus, and its identification in other Rathayibacter species.</title>
        <authorList>
            <person name="Tancos M.A."/>
            <person name="Sechler A.J."/>
            <person name="Davis E.W.Jr."/>
            <person name="Chang J.H."/>
            <person name="Rogers E.E."/>
        </authorList>
    </citation>
    <scope>NUCLEOTIDE SEQUENCE</scope>
    <source>
        <strain evidence="13">FH236</strain>
    </source>
</reference>
<keyword evidence="8" id="KW-0413">Isomerase</keyword>
<dbReference type="InterPro" id="IPR036291">
    <property type="entry name" value="NAD(P)-bd_dom_sf"/>
</dbReference>
<evidence type="ECO:0000256" key="4">
    <source>
        <dbReference type="ARBA" id="ARBA00007637"/>
    </source>
</evidence>
<protein>
    <recommendedName>
        <fullName evidence="6">UDP-glucose 4-epimerase</fullName>
        <ecNumber evidence="5">5.1.3.2</ecNumber>
    </recommendedName>
    <alternativeName>
        <fullName evidence="11">Galactowaldenase</fullName>
    </alternativeName>
    <alternativeName>
        <fullName evidence="10">UDP-galactose 4-epimerase</fullName>
    </alternativeName>
</protein>
<evidence type="ECO:0000256" key="6">
    <source>
        <dbReference type="ARBA" id="ARBA00018569"/>
    </source>
</evidence>
<organism evidence="13">
    <name type="scientific">Rathayibacter sp. FH 236</name>
    <dbReference type="NCBI Taxonomy" id="2615183"/>
    <lineage>
        <taxon>Bacteria</taxon>
        <taxon>Bacillati</taxon>
        <taxon>Actinomycetota</taxon>
        <taxon>Actinomycetes</taxon>
        <taxon>Micrococcales</taxon>
        <taxon>Microbacteriaceae</taxon>
        <taxon>Rathayibacter</taxon>
    </lineage>
</organism>
<dbReference type="SUPFAM" id="SSF51735">
    <property type="entry name" value="NAD(P)-binding Rossmann-fold domains"/>
    <property type="match status" value="1"/>
</dbReference>
<keyword evidence="9" id="KW-0119">Carbohydrate metabolism</keyword>
<dbReference type="EMBL" id="MH813485">
    <property type="protein sequence ID" value="QFF92394.1"/>
    <property type="molecule type" value="Genomic_DNA"/>
</dbReference>
<evidence type="ECO:0000256" key="2">
    <source>
        <dbReference type="ARBA" id="ARBA00001911"/>
    </source>
</evidence>
<dbReference type="UniPathway" id="UPA00214"/>
<evidence type="ECO:0000259" key="12">
    <source>
        <dbReference type="Pfam" id="PF01370"/>
    </source>
</evidence>
<gene>
    <name evidence="13" type="primary">tunF</name>
</gene>
<dbReference type="NCBIfam" id="TIGR01179">
    <property type="entry name" value="galE"/>
    <property type="match status" value="1"/>
</dbReference>
<dbReference type="GO" id="GO:0033499">
    <property type="term" value="P:galactose catabolic process via UDP-galactose, Leloir pathway"/>
    <property type="evidence" value="ECO:0007669"/>
    <property type="project" value="TreeGrafter"/>
</dbReference>
<dbReference type="Gene3D" id="3.90.25.10">
    <property type="entry name" value="UDP-galactose 4-epimerase, domain 1"/>
    <property type="match status" value="1"/>
</dbReference>
<evidence type="ECO:0000256" key="10">
    <source>
        <dbReference type="ARBA" id="ARBA00031367"/>
    </source>
</evidence>
<evidence type="ECO:0000256" key="1">
    <source>
        <dbReference type="ARBA" id="ARBA00000083"/>
    </source>
</evidence>
<evidence type="ECO:0000256" key="3">
    <source>
        <dbReference type="ARBA" id="ARBA00004947"/>
    </source>
</evidence>
<dbReference type="Pfam" id="PF01370">
    <property type="entry name" value="Epimerase"/>
    <property type="match status" value="1"/>
</dbReference>
<accession>A0A5J6SGF3</accession>
<dbReference type="Gene3D" id="3.40.50.720">
    <property type="entry name" value="NAD(P)-binding Rossmann-like Domain"/>
    <property type="match status" value="1"/>
</dbReference>
<feature type="domain" description="NAD-dependent epimerase/dehydratase" evidence="12">
    <location>
        <begin position="16"/>
        <end position="260"/>
    </location>
</feature>
<dbReference type="GO" id="GO:0003978">
    <property type="term" value="F:UDP-glucose 4-epimerase activity"/>
    <property type="evidence" value="ECO:0007669"/>
    <property type="project" value="UniProtKB-EC"/>
</dbReference>
<dbReference type="InterPro" id="IPR001509">
    <property type="entry name" value="Epimerase_deHydtase"/>
</dbReference>
<comment type="cofactor">
    <cofactor evidence="2">
        <name>NAD(+)</name>
        <dbReference type="ChEBI" id="CHEBI:57540"/>
    </cofactor>
</comment>
<evidence type="ECO:0000256" key="7">
    <source>
        <dbReference type="ARBA" id="ARBA00023027"/>
    </source>
</evidence>
<comment type="pathway">
    <text evidence="3">Carbohydrate metabolism; galactose metabolism.</text>
</comment>
<sequence>MNAHAQEISVASPRCWLITGGAGYIGSHIVRTLRERGHHVVVVDDLSSGDVSRLATEVPLVRADVADRDALVETIRAHGVEGIIHLAGKKSGEESIRLPLLYWKENVGGFRSVLDAVALTGIRSLVFSSSSAVYGQPDTQVVDEFSPTIPANPYGESKLACEWMLKAYAAQAGLRWTALRYFNVAGCASGELVDMNSTNLVPFLLRCLIDEENPPIFGDDYATPDGTCVRDYVHVVDLAEAHSDAAVSLDRGVGGIYNIGRGAGVSVRAMAEIASRVTGTELHPRLLPRRPGDVASVVASTERARKILGWVAKRDVEDMIRDEFIFRSARSESDGASF</sequence>
<evidence type="ECO:0000256" key="8">
    <source>
        <dbReference type="ARBA" id="ARBA00023235"/>
    </source>
</evidence>
<evidence type="ECO:0000313" key="13">
    <source>
        <dbReference type="EMBL" id="QFF92394.1"/>
    </source>
</evidence>
<keyword evidence="7" id="KW-0520">NAD</keyword>
<proteinExistence type="inferred from homology"/>
<comment type="catalytic activity">
    <reaction evidence="1">
        <text>UDP-alpha-D-glucose = UDP-alpha-D-galactose</text>
        <dbReference type="Rhea" id="RHEA:22168"/>
        <dbReference type="ChEBI" id="CHEBI:58885"/>
        <dbReference type="ChEBI" id="CHEBI:66914"/>
        <dbReference type="EC" id="5.1.3.2"/>
    </reaction>
</comment>
<name>A0A5J6SGF3_9MICO</name>